<dbReference type="Pfam" id="PF01926">
    <property type="entry name" value="MMR_HSR1"/>
    <property type="match status" value="1"/>
</dbReference>
<dbReference type="AlphaFoldDB" id="A0A0X8XA58"/>
<dbReference type="GO" id="GO:0070181">
    <property type="term" value="F:small ribosomal subunit rRNA binding"/>
    <property type="evidence" value="ECO:0007669"/>
    <property type="project" value="UniProtKB-UniRule"/>
</dbReference>
<dbReference type="PROSITE" id="PS50823">
    <property type="entry name" value="KH_TYPE_2"/>
    <property type="match status" value="1"/>
</dbReference>
<evidence type="ECO:0000256" key="4">
    <source>
        <dbReference type="ARBA" id="ARBA00022884"/>
    </source>
</evidence>
<proteinExistence type="inferred from homology"/>
<dbReference type="GO" id="GO:0005886">
    <property type="term" value="C:plasma membrane"/>
    <property type="evidence" value="ECO:0007669"/>
    <property type="project" value="UniProtKB-SubCell"/>
</dbReference>
<dbReference type="CDD" id="cd22534">
    <property type="entry name" value="KH-II_Era"/>
    <property type="match status" value="1"/>
</dbReference>
<dbReference type="EMBL" id="AP017372">
    <property type="protein sequence ID" value="BAU58311.2"/>
    <property type="molecule type" value="Genomic_DNA"/>
</dbReference>
<dbReference type="GO" id="GO:0005525">
    <property type="term" value="F:GTP binding"/>
    <property type="evidence" value="ECO:0007669"/>
    <property type="project" value="UniProtKB-UniRule"/>
</dbReference>
<comment type="similarity">
    <text evidence="1 6 7 8">Belongs to the TRAFAC class TrmE-Era-EngA-EngB-Septin-like GTPase superfamily. Era GTPase family.</text>
</comment>
<dbReference type="PANTHER" id="PTHR42698:SF1">
    <property type="entry name" value="GTPASE ERA, MITOCHONDRIAL"/>
    <property type="match status" value="1"/>
</dbReference>
<reference evidence="11" key="1">
    <citation type="submission" date="2016-02" db="EMBL/GenBank/DDBJ databases">
        <title>Halorhodospira halochloris DSM-1059 complete genome, version 2.</title>
        <authorList>
            <person name="Tsukatani Y."/>
        </authorList>
    </citation>
    <scope>NUCLEOTIDE SEQUENCE</scope>
    <source>
        <strain evidence="11">DSM 1059</strain>
    </source>
</reference>
<dbReference type="InterPro" id="IPR006073">
    <property type="entry name" value="GTP-bd"/>
</dbReference>
<feature type="binding site" evidence="6">
    <location>
        <begin position="59"/>
        <end position="63"/>
    </location>
    <ligand>
        <name>GTP</name>
        <dbReference type="ChEBI" id="CHEBI:37565"/>
    </ligand>
</feature>
<keyword evidence="5 6" id="KW-0342">GTP-binding</keyword>
<feature type="binding site" evidence="6">
    <location>
        <begin position="12"/>
        <end position="19"/>
    </location>
    <ligand>
        <name>GTP</name>
        <dbReference type="ChEBI" id="CHEBI:37565"/>
    </ligand>
</feature>
<evidence type="ECO:0000256" key="1">
    <source>
        <dbReference type="ARBA" id="ARBA00007921"/>
    </source>
</evidence>
<evidence type="ECO:0000256" key="8">
    <source>
        <dbReference type="RuleBase" id="RU003761"/>
    </source>
</evidence>
<evidence type="ECO:0000256" key="5">
    <source>
        <dbReference type="ARBA" id="ARBA00023134"/>
    </source>
</evidence>
<evidence type="ECO:0000313" key="12">
    <source>
        <dbReference type="Proteomes" id="UP000218890"/>
    </source>
</evidence>
<dbReference type="PANTHER" id="PTHR42698">
    <property type="entry name" value="GTPASE ERA"/>
    <property type="match status" value="1"/>
</dbReference>
<feature type="domain" description="Era-type G" evidence="10">
    <location>
        <begin position="4"/>
        <end position="172"/>
    </location>
</feature>
<evidence type="ECO:0000256" key="6">
    <source>
        <dbReference type="HAMAP-Rule" id="MF_00367"/>
    </source>
</evidence>
<dbReference type="InterPro" id="IPR009019">
    <property type="entry name" value="KH_sf_prok-type"/>
</dbReference>
<dbReference type="CDD" id="cd04163">
    <property type="entry name" value="Era"/>
    <property type="match status" value="1"/>
</dbReference>
<dbReference type="InterPro" id="IPR005662">
    <property type="entry name" value="GTPase_Era-like"/>
</dbReference>
<evidence type="ECO:0000313" key="11">
    <source>
        <dbReference type="EMBL" id="BAU58311.2"/>
    </source>
</evidence>
<dbReference type="NCBIfam" id="TIGR00436">
    <property type="entry name" value="era"/>
    <property type="match status" value="1"/>
</dbReference>
<dbReference type="Gene3D" id="3.30.300.20">
    <property type="match status" value="1"/>
</dbReference>
<comment type="function">
    <text evidence="6">An essential GTPase that binds both GDP and GTP, with rapid nucleotide exchange. Plays a role in 16S rRNA processing and 30S ribosomal subunit biogenesis and possibly also in cell cycle regulation and energy metabolism.</text>
</comment>
<dbReference type="InterPro" id="IPR005225">
    <property type="entry name" value="Small_GTP-bd"/>
</dbReference>
<dbReference type="GO" id="GO:0003924">
    <property type="term" value="F:GTPase activity"/>
    <property type="evidence" value="ECO:0007669"/>
    <property type="project" value="UniProtKB-UniRule"/>
</dbReference>
<comment type="subunit">
    <text evidence="6">Monomer.</text>
</comment>
<dbReference type="InterPro" id="IPR004044">
    <property type="entry name" value="KH_dom_type_2"/>
</dbReference>
<dbReference type="Gene3D" id="3.40.50.300">
    <property type="entry name" value="P-loop containing nucleotide triphosphate hydrolases"/>
    <property type="match status" value="1"/>
</dbReference>
<evidence type="ECO:0000259" key="9">
    <source>
        <dbReference type="PROSITE" id="PS50823"/>
    </source>
</evidence>
<dbReference type="GO" id="GO:0000028">
    <property type="term" value="P:ribosomal small subunit assembly"/>
    <property type="evidence" value="ECO:0007669"/>
    <property type="project" value="TreeGrafter"/>
</dbReference>
<organism evidence="11 12">
    <name type="scientific">Halorhodospira halochloris</name>
    <name type="common">Ectothiorhodospira halochloris</name>
    <dbReference type="NCBI Taxonomy" id="1052"/>
    <lineage>
        <taxon>Bacteria</taxon>
        <taxon>Pseudomonadati</taxon>
        <taxon>Pseudomonadota</taxon>
        <taxon>Gammaproteobacteria</taxon>
        <taxon>Chromatiales</taxon>
        <taxon>Ectothiorhodospiraceae</taxon>
        <taxon>Halorhodospira</taxon>
    </lineage>
</organism>
<dbReference type="Pfam" id="PF07650">
    <property type="entry name" value="KH_2"/>
    <property type="match status" value="1"/>
</dbReference>
<dbReference type="HAMAP" id="MF_00367">
    <property type="entry name" value="GTPase_Era"/>
    <property type="match status" value="1"/>
</dbReference>
<dbReference type="NCBIfam" id="TIGR00231">
    <property type="entry name" value="small_GTP"/>
    <property type="match status" value="1"/>
</dbReference>
<comment type="subcellular location">
    <subcellularLocation>
        <location evidence="6">Cytoplasm</location>
    </subcellularLocation>
    <subcellularLocation>
        <location evidence="6">Cell membrane</location>
        <topology evidence="6">Peripheral membrane protein</topology>
    </subcellularLocation>
</comment>
<comment type="caution">
    <text evidence="6 7">Lacks conserved residue(s) required for the propagation of feature annotation.</text>
</comment>
<dbReference type="GO" id="GO:0043024">
    <property type="term" value="F:ribosomal small subunit binding"/>
    <property type="evidence" value="ECO:0007669"/>
    <property type="project" value="TreeGrafter"/>
</dbReference>
<dbReference type="OrthoDB" id="9805918at2"/>
<keyword evidence="3 6" id="KW-0547">Nucleotide-binding</keyword>
<dbReference type="GO" id="GO:0005829">
    <property type="term" value="C:cytosol"/>
    <property type="evidence" value="ECO:0007669"/>
    <property type="project" value="TreeGrafter"/>
</dbReference>
<dbReference type="PRINTS" id="PR00326">
    <property type="entry name" value="GTP1OBG"/>
</dbReference>
<keyword evidence="6" id="KW-0472">Membrane</keyword>
<dbReference type="SUPFAM" id="SSF54814">
    <property type="entry name" value="Prokaryotic type KH domain (KH-domain type II)"/>
    <property type="match status" value="1"/>
</dbReference>
<evidence type="ECO:0000259" key="10">
    <source>
        <dbReference type="PROSITE" id="PS51713"/>
    </source>
</evidence>
<dbReference type="Proteomes" id="UP000218890">
    <property type="component" value="Chromosome"/>
</dbReference>
<dbReference type="InterPro" id="IPR015946">
    <property type="entry name" value="KH_dom-like_a/b"/>
</dbReference>
<sequence>MLEHSGMCAILGRPNVGKSTLLNALLGEKVSIATRKPQTTRHRILGVLNGGGTQVVFVDTPGLHQHEKRALNRQLNRAALGALEDIDLALFVCCGLEWRDADDSALGALEGVDVPVILAVNQVDRVKDKRKLLPHLERLTKLRDFAAVVPVSATRGTNLEELQLEVVKRLPQGPALFPAEQITDRDTAFRIGELIREQLIVALGDELPYSTTVQIEELQIGESLTRIGAVVWVERSAQKPIVIGQGGKRLKKVGSLARQQIEELLEQQAHLELWVKVKEHWTDDRRALHEFGYTD</sequence>
<keyword evidence="4 6" id="KW-0694">RNA-binding</keyword>
<evidence type="ECO:0000256" key="2">
    <source>
        <dbReference type="ARBA" id="ARBA00020484"/>
    </source>
</evidence>
<evidence type="ECO:0000256" key="3">
    <source>
        <dbReference type="ARBA" id="ARBA00022741"/>
    </source>
</evidence>
<dbReference type="KEGG" id="hhk:HH1059_16000"/>
<protein>
    <recommendedName>
        <fullName evidence="2 6">GTPase Era</fullName>
    </recommendedName>
</protein>
<gene>
    <name evidence="6 11" type="primary">era</name>
    <name evidence="11" type="ORF">HH1059_16000</name>
</gene>
<evidence type="ECO:0000256" key="7">
    <source>
        <dbReference type="PROSITE-ProRule" id="PRU01050"/>
    </source>
</evidence>
<keyword evidence="6" id="KW-0699">rRNA-binding</keyword>
<keyword evidence="6" id="KW-1003">Cell membrane</keyword>
<dbReference type="SUPFAM" id="SSF52540">
    <property type="entry name" value="P-loop containing nucleoside triphosphate hydrolases"/>
    <property type="match status" value="1"/>
</dbReference>
<dbReference type="RefSeq" id="WP_096409693.1">
    <property type="nucleotide sequence ID" value="NZ_AP017372.2"/>
</dbReference>
<dbReference type="PROSITE" id="PS51713">
    <property type="entry name" value="G_ERA"/>
    <property type="match status" value="1"/>
</dbReference>
<keyword evidence="6" id="KW-0963">Cytoplasm</keyword>
<keyword evidence="6" id="KW-0690">Ribosome biogenesis</keyword>
<dbReference type="InterPro" id="IPR027417">
    <property type="entry name" value="P-loop_NTPase"/>
</dbReference>
<dbReference type="InterPro" id="IPR030388">
    <property type="entry name" value="G_ERA_dom"/>
</dbReference>
<dbReference type="NCBIfam" id="NF000908">
    <property type="entry name" value="PRK00089.1"/>
    <property type="match status" value="1"/>
</dbReference>
<feature type="domain" description="KH type-2" evidence="9">
    <location>
        <begin position="203"/>
        <end position="279"/>
    </location>
</feature>
<accession>A0A0X8XA58</accession>
<keyword evidence="12" id="KW-1185">Reference proteome</keyword>
<name>A0A0X8XA58_HALHR</name>